<dbReference type="GeneID" id="14212782"/>
<accession>L0ABI6</accession>
<dbReference type="OrthoDB" id="107798at2157"/>
<dbReference type="Proteomes" id="UP000010469">
    <property type="component" value="Chromosome"/>
</dbReference>
<keyword evidence="1" id="KW-0812">Transmembrane</keyword>
<evidence type="ECO:0000313" key="3">
    <source>
        <dbReference type="Proteomes" id="UP000010469"/>
    </source>
</evidence>
<protein>
    <submittedName>
        <fullName evidence="2">Putative membrane protein</fullName>
    </submittedName>
</protein>
<feature type="transmembrane region" description="Helical" evidence="1">
    <location>
        <begin position="95"/>
        <end position="116"/>
    </location>
</feature>
<gene>
    <name evidence="2" type="ordered locus">Calag_1521</name>
</gene>
<proteinExistence type="predicted"/>
<dbReference type="RefSeq" id="WP_015233118.1">
    <property type="nucleotide sequence ID" value="NC_019791.1"/>
</dbReference>
<sequence>MIKLKEIPWLILLIYPISMVMSLQKLPLIIIIITSILSSIFVLIALYLIISYEEIGLKNTIKFLIISYVVSYIFEFLGVRYGIPFGKYYYNPKGLGPLLFGVPLFIPFLWASLGFFSLAVSNWLLAVLGMVTLDIAFDPLLSYKAKLWVWITKGDYYGVPITNFIGWAIVSFIFYAIYKINKGKSPKKSVYSVSFYIEYLVSWIILDFIKGLWLAGLLGILMGFLFMYLSFFTGIDK</sequence>
<dbReference type="HOGENOM" id="CLU_070738_1_0_2"/>
<keyword evidence="1" id="KW-1133">Transmembrane helix</keyword>
<dbReference type="STRING" id="1056495.Calag_1521"/>
<feature type="transmembrane region" description="Helical" evidence="1">
    <location>
        <begin position="61"/>
        <end position="83"/>
    </location>
</feature>
<evidence type="ECO:0000256" key="1">
    <source>
        <dbReference type="SAM" id="Phobius"/>
    </source>
</evidence>
<dbReference type="eggNOG" id="arCOG02835">
    <property type="taxonomic scope" value="Archaea"/>
</dbReference>
<name>L0ABI6_CALLD</name>
<feature type="transmembrane region" description="Helical" evidence="1">
    <location>
        <begin position="190"/>
        <end position="206"/>
    </location>
</feature>
<keyword evidence="1" id="KW-0472">Membrane</keyword>
<dbReference type="PANTHER" id="PTHR39419:SF1">
    <property type="entry name" value="SLL0814 PROTEIN"/>
    <property type="match status" value="1"/>
</dbReference>
<dbReference type="InParanoid" id="L0ABI6"/>
<keyword evidence="3" id="KW-1185">Reference proteome</keyword>
<dbReference type="InterPro" id="IPR007354">
    <property type="entry name" value="CruF-like"/>
</dbReference>
<feature type="transmembrane region" description="Helical" evidence="1">
    <location>
        <begin position="212"/>
        <end position="235"/>
    </location>
</feature>
<feature type="transmembrane region" description="Helical" evidence="1">
    <location>
        <begin position="7"/>
        <end position="23"/>
    </location>
</feature>
<feature type="transmembrane region" description="Helical" evidence="1">
    <location>
        <begin position="29"/>
        <end position="49"/>
    </location>
</feature>
<dbReference type="EMBL" id="CP003378">
    <property type="protein sequence ID" value="AFZ71221.1"/>
    <property type="molecule type" value="Genomic_DNA"/>
</dbReference>
<feature type="transmembrane region" description="Helical" evidence="1">
    <location>
        <begin position="123"/>
        <end position="141"/>
    </location>
</feature>
<reference evidence="3" key="1">
    <citation type="submission" date="2012-03" db="EMBL/GenBank/DDBJ databases">
        <title>Complete genome of Caldisphaera lagunensis DSM 15908.</title>
        <authorList>
            <person name="Lucas S."/>
            <person name="Copeland A."/>
            <person name="Lapidus A."/>
            <person name="Glavina del Rio T."/>
            <person name="Dalin E."/>
            <person name="Tice H."/>
            <person name="Bruce D."/>
            <person name="Goodwin L."/>
            <person name="Pitluck S."/>
            <person name="Peters L."/>
            <person name="Mikhailova N."/>
            <person name="Teshima H."/>
            <person name="Kyrpides N."/>
            <person name="Mavromatis K."/>
            <person name="Ivanova N."/>
            <person name="Brettin T."/>
            <person name="Detter J.C."/>
            <person name="Han C."/>
            <person name="Larimer F."/>
            <person name="Land M."/>
            <person name="Hauser L."/>
            <person name="Markowitz V."/>
            <person name="Cheng J.-F."/>
            <person name="Hugenholtz P."/>
            <person name="Woyke T."/>
            <person name="Wu D."/>
            <person name="Spring S."/>
            <person name="Schroeder M."/>
            <person name="Brambilla E."/>
            <person name="Klenk H.-P."/>
            <person name="Eisen J.A."/>
        </authorList>
    </citation>
    <scope>NUCLEOTIDE SEQUENCE [LARGE SCALE GENOMIC DNA]</scope>
    <source>
        <strain evidence="3">DSM 15908 / JCM 11604 / IC-154</strain>
    </source>
</reference>
<organism evidence="2 3">
    <name type="scientific">Caldisphaera lagunensis (strain DSM 15908 / JCM 11604 / ANMR 0165 / IC-154)</name>
    <dbReference type="NCBI Taxonomy" id="1056495"/>
    <lineage>
        <taxon>Archaea</taxon>
        <taxon>Thermoproteota</taxon>
        <taxon>Thermoprotei</taxon>
        <taxon>Acidilobales</taxon>
        <taxon>Caldisphaeraceae</taxon>
        <taxon>Caldisphaera</taxon>
    </lineage>
</organism>
<feature type="transmembrane region" description="Helical" evidence="1">
    <location>
        <begin position="161"/>
        <end position="178"/>
    </location>
</feature>
<dbReference type="Pfam" id="PF04240">
    <property type="entry name" value="Caroten_synth"/>
    <property type="match status" value="1"/>
</dbReference>
<dbReference type="PANTHER" id="PTHR39419">
    <property type="entry name" value="SLL0814 PROTEIN"/>
    <property type="match status" value="1"/>
</dbReference>
<dbReference type="AlphaFoldDB" id="L0ABI6"/>
<evidence type="ECO:0000313" key="2">
    <source>
        <dbReference type="EMBL" id="AFZ71221.1"/>
    </source>
</evidence>
<dbReference type="KEGG" id="clg:Calag_1521"/>